<reference evidence="2 3" key="1">
    <citation type="submission" date="2018-10" db="EMBL/GenBank/DDBJ databases">
        <title>Characterization and genome analysis of a novel bacterium Sphingobium yanoikuyae SJTF8 capable of degrading PAHs.</title>
        <authorList>
            <person name="Yin C."/>
            <person name="Xiong W."/>
            <person name="Liang R."/>
        </authorList>
    </citation>
    <scope>NUCLEOTIDE SEQUENCE [LARGE SCALE GENOMIC DNA]</scope>
    <source>
        <strain evidence="2 3">SJTF8</strain>
    </source>
</reference>
<evidence type="ECO:0000313" key="2">
    <source>
        <dbReference type="EMBL" id="AYO77224.1"/>
    </source>
</evidence>
<feature type="transmembrane region" description="Helical" evidence="1">
    <location>
        <begin position="236"/>
        <end position="257"/>
    </location>
</feature>
<feature type="transmembrane region" description="Helical" evidence="1">
    <location>
        <begin position="312"/>
        <end position="332"/>
    </location>
</feature>
<dbReference type="Proteomes" id="UP000280708">
    <property type="component" value="Chromosome"/>
</dbReference>
<feature type="transmembrane region" description="Helical" evidence="1">
    <location>
        <begin position="344"/>
        <end position="366"/>
    </location>
</feature>
<keyword evidence="1" id="KW-0812">Transmembrane</keyword>
<feature type="transmembrane region" description="Helical" evidence="1">
    <location>
        <begin position="36"/>
        <end position="60"/>
    </location>
</feature>
<dbReference type="AlphaFoldDB" id="A0A3G2URQ5"/>
<name>A0A3G2URQ5_SPHYA</name>
<feature type="transmembrane region" description="Helical" evidence="1">
    <location>
        <begin position="133"/>
        <end position="155"/>
    </location>
</feature>
<feature type="transmembrane region" description="Helical" evidence="1">
    <location>
        <begin position="372"/>
        <end position="389"/>
    </location>
</feature>
<keyword evidence="1" id="KW-1133">Transmembrane helix</keyword>
<evidence type="ECO:0000256" key="1">
    <source>
        <dbReference type="SAM" id="Phobius"/>
    </source>
</evidence>
<keyword evidence="1" id="KW-0472">Membrane</keyword>
<proteinExistence type="predicted"/>
<feature type="transmembrane region" description="Helical" evidence="1">
    <location>
        <begin position="161"/>
        <end position="180"/>
    </location>
</feature>
<organism evidence="2 3">
    <name type="scientific">Sphingobium yanoikuyae</name>
    <name type="common">Sphingomonas yanoikuyae</name>
    <dbReference type="NCBI Taxonomy" id="13690"/>
    <lineage>
        <taxon>Bacteria</taxon>
        <taxon>Pseudomonadati</taxon>
        <taxon>Pseudomonadota</taxon>
        <taxon>Alphaproteobacteria</taxon>
        <taxon>Sphingomonadales</taxon>
        <taxon>Sphingomonadaceae</taxon>
        <taxon>Sphingobium</taxon>
    </lineage>
</organism>
<feature type="transmembrane region" description="Helical" evidence="1">
    <location>
        <begin position="278"/>
        <end position="300"/>
    </location>
</feature>
<accession>A0A3G2URQ5</accession>
<feature type="transmembrane region" description="Helical" evidence="1">
    <location>
        <begin position="6"/>
        <end position="24"/>
    </location>
</feature>
<gene>
    <name evidence="2" type="ORF">EBF16_10170</name>
</gene>
<evidence type="ECO:0000313" key="3">
    <source>
        <dbReference type="Proteomes" id="UP000280708"/>
    </source>
</evidence>
<protein>
    <recommendedName>
        <fullName evidence="4">Polysaccharide biosynthesis protein</fullName>
    </recommendedName>
</protein>
<dbReference type="EMBL" id="CP033230">
    <property type="protein sequence ID" value="AYO77224.1"/>
    <property type="molecule type" value="Genomic_DNA"/>
</dbReference>
<feature type="transmembrane region" description="Helical" evidence="1">
    <location>
        <begin position="201"/>
        <end position="224"/>
    </location>
</feature>
<feature type="transmembrane region" description="Helical" evidence="1">
    <location>
        <begin position="80"/>
        <end position="112"/>
    </location>
</feature>
<evidence type="ECO:0008006" key="4">
    <source>
        <dbReference type="Google" id="ProtNLM"/>
    </source>
</evidence>
<sequence>MLASALDPLVSGGMMFAVQAAVLLSASKIEFATYSLVYSYVVMGQAVLSALFGGPLITLLSHMGEDARKVLGTAALRLQLLLAGALGAFSLAMAVAIGLAPAVAALAVLVMVGLSFRDAQRSVLASQLELGKALNFSLWFAVVTVSALGTVWLATNQVSPAGALAALATGALGTLARPIARALTSRVRLPRDLLERVMAMAIWSVPGAMFSWLQNGFYLTLVALSLSLSAVGEISAARMIAMPILIMASGLLRLAQVQAGRRLAAEGAASAIRNARQLALTCVVVGVLVATACWILDSVVDRRWLPSAYPHLLSLAGAWLAFVAATTARGVFTSLFQAMGRYRELFLCGAFVLPFVLGGVVLGPFALGLPGAVLPMVLGELALLALLAARAQREPRAST</sequence>